<dbReference type="PANTHER" id="PTHR43806:SF11">
    <property type="entry name" value="CEREVISIN-RELATED"/>
    <property type="match status" value="1"/>
</dbReference>
<dbReference type="InterPro" id="IPR023828">
    <property type="entry name" value="Peptidase_S8_Ser-AS"/>
</dbReference>
<dbReference type="Gene3D" id="3.40.50.200">
    <property type="entry name" value="Peptidase S8/S53 domain"/>
    <property type="match status" value="1"/>
</dbReference>
<gene>
    <name evidence="8" type="ORF">MS5N3_31660</name>
</gene>
<dbReference type="EMBL" id="BGZH01000003">
    <property type="protein sequence ID" value="GBO85715.1"/>
    <property type="molecule type" value="Genomic_DNA"/>
</dbReference>
<reference evidence="8 9" key="1">
    <citation type="journal article" date="2019" name="J. Gen. Appl. Microbiol.">
        <title>Aerobic degradation of cis-dichloroethene by the marine bacterium Marinobacter salsuginis strain 5N-3.</title>
        <authorList>
            <person name="Inoue Y."/>
            <person name="Fukunaga Y."/>
            <person name="Katsumata H."/>
            <person name="Ohji S."/>
            <person name="Hosoyama A."/>
            <person name="Mori K."/>
            <person name="Ando K."/>
        </authorList>
    </citation>
    <scope>NUCLEOTIDE SEQUENCE [LARGE SCALE GENOMIC DNA]</scope>
    <source>
        <strain evidence="8 9">5N-3</strain>
    </source>
</reference>
<feature type="active site" description="Charge relay system" evidence="5">
    <location>
        <position position="199"/>
    </location>
</feature>
<protein>
    <recommendedName>
        <fullName evidence="7">Peptidase S8/S53 domain-containing protein</fullName>
    </recommendedName>
</protein>
<dbReference type="InterPro" id="IPR015500">
    <property type="entry name" value="Peptidase_S8_subtilisin-rel"/>
</dbReference>
<evidence type="ECO:0000256" key="6">
    <source>
        <dbReference type="SAM" id="SignalP"/>
    </source>
</evidence>
<feature type="chain" id="PRO_5024326445" description="Peptidase S8/S53 domain-containing protein" evidence="6">
    <location>
        <begin position="27"/>
        <end position="440"/>
    </location>
</feature>
<evidence type="ECO:0000256" key="3">
    <source>
        <dbReference type="ARBA" id="ARBA00022801"/>
    </source>
</evidence>
<keyword evidence="9" id="KW-1185">Reference proteome</keyword>
<dbReference type="PRINTS" id="PR00723">
    <property type="entry name" value="SUBTILISIN"/>
</dbReference>
<dbReference type="SUPFAM" id="SSF52743">
    <property type="entry name" value="Subtilisin-like"/>
    <property type="match status" value="1"/>
</dbReference>
<dbReference type="InterPro" id="IPR000209">
    <property type="entry name" value="Peptidase_S8/S53_dom"/>
</dbReference>
<dbReference type="Proteomes" id="UP000340077">
    <property type="component" value="Unassembled WGS sequence"/>
</dbReference>
<evidence type="ECO:0000313" key="8">
    <source>
        <dbReference type="EMBL" id="GBO85715.1"/>
    </source>
</evidence>
<name>A0A5M3PS25_9GAMM</name>
<keyword evidence="4 5" id="KW-0720">Serine protease</keyword>
<dbReference type="PROSITE" id="PS51892">
    <property type="entry name" value="SUBTILASE"/>
    <property type="match status" value="1"/>
</dbReference>
<keyword evidence="3 5" id="KW-0378">Hydrolase</keyword>
<dbReference type="PROSITE" id="PS00138">
    <property type="entry name" value="SUBTILASE_SER"/>
    <property type="match status" value="1"/>
</dbReference>
<keyword evidence="6" id="KW-0732">Signal</keyword>
<comment type="caution">
    <text evidence="8">The sequence shown here is derived from an EMBL/GenBank/DDBJ whole genome shotgun (WGS) entry which is preliminary data.</text>
</comment>
<comment type="similarity">
    <text evidence="1 5">Belongs to the peptidase S8 family.</text>
</comment>
<evidence type="ECO:0000256" key="1">
    <source>
        <dbReference type="ARBA" id="ARBA00011073"/>
    </source>
</evidence>
<dbReference type="PANTHER" id="PTHR43806">
    <property type="entry name" value="PEPTIDASE S8"/>
    <property type="match status" value="1"/>
</dbReference>
<evidence type="ECO:0000256" key="2">
    <source>
        <dbReference type="ARBA" id="ARBA00022670"/>
    </source>
</evidence>
<evidence type="ECO:0000313" key="9">
    <source>
        <dbReference type="Proteomes" id="UP000340077"/>
    </source>
</evidence>
<evidence type="ECO:0000256" key="5">
    <source>
        <dbReference type="PROSITE-ProRule" id="PRU01240"/>
    </source>
</evidence>
<evidence type="ECO:0000256" key="4">
    <source>
        <dbReference type="ARBA" id="ARBA00022825"/>
    </source>
</evidence>
<feature type="domain" description="Peptidase S8/S53" evidence="7">
    <location>
        <begin position="193"/>
        <end position="436"/>
    </location>
</feature>
<dbReference type="InterPro" id="IPR036852">
    <property type="entry name" value="Peptidase_S8/S53_dom_sf"/>
</dbReference>
<dbReference type="GO" id="GO:0004252">
    <property type="term" value="F:serine-type endopeptidase activity"/>
    <property type="evidence" value="ECO:0007669"/>
    <property type="project" value="UniProtKB-UniRule"/>
</dbReference>
<dbReference type="AlphaFoldDB" id="A0A5M3PS25"/>
<keyword evidence="2 5" id="KW-0645">Protease</keyword>
<dbReference type="CDD" id="cd05561">
    <property type="entry name" value="Peptidases_S8_4"/>
    <property type="match status" value="1"/>
</dbReference>
<dbReference type="GO" id="GO:0006508">
    <property type="term" value="P:proteolysis"/>
    <property type="evidence" value="ECO:0007669"/>
    <property type="project" value="UniProtKB-KW"/>
</dbReference>
<proteinExistence type="inferred from homology"/>
<organism evidence="8 9">
    <name type="scientific">Marinobacter salsuginis</name>
    <dbReference type="NCBI Taxonomy" id="418719"/>
    <lineage>
        <taxon>Bacteria</taxon>
        <taxon>Pseudomonadati</taxon>
        <taxon>Pseudomonadota</taxon>
        <taxon>Gammaproteobacteria</taxon>
        <taxon>Pseudomonadales</taxon>
        <taxon>Marinobacteraceae</taxon>
        <taxon>Marinobacter</taxon>
    </lineage>
</organism>
<evidence type="ECO:0000259" key="7">
    <source>
        <dbReference type="Pfam" id="PF00082"/>
    </source>
</evidence>
<feature type="active site" description="Charge relay system" evidence="5">
    <location>
        <position position="391"/>
    </location>
</feature>
<dbReference type="Pfam" id="PF00082">
    <property type="entry name" value="Peptidase_S8"/>
    <property type="match status" value="1"/>
</dbReference>
<dbReference type="RefSeq" id="WP_153634671.1">
    <property type="nucleotide sequence ID" value="NZ_BGZH01000003.1"/>
</dbReference>
<accession>A0A5M3PS25</accession>
<feature type="active site" description="Charge relay system" evidence="5">
    <location>
        <position position="235"/>
    </location>
</feature>
<feature type="signal peptide" evidence="6">
    <location>
        <begin position="1"/>
        <end position="26"/>
    </location>
</feature>
<dbReference type="InterPro" id="IPR050131">
    <property type="entry name" value="Peptidase_S8_subtilisin-like"/>
</dbReference>
<sequence length="440" mass="46778">MKPLFKLSILSAVVMCWAPLSATALTADGLINNPVSGINRQVERNAERLVERAATRRAEQQAENLRSALKSLPDSLPVYTVSGQKAFNEVVQEDGFRAAERQWLVTGTPEDINRLDHPGITALERTTLSGLGMIVARFRVRPDLDSYESLRKLLPELADSLDRNHVYSPRTGPSDSSEVPAVRSGVSLCEEPVKIGMIDTSVATEHPAFGAARIVEQRFLSLEGSRGELAPVKQHGTAVAGQLVGRQGSEGEARLPGATLFNASVFYSRTDNLSGATLVHLLKGLDWLATQEPSVINISLTGADNRLLEAAVRRLANQGTLLVAAVGNEGPAASPLFPAAYSEVIGVTATSRTGELYRWASRGEHVMFAAHGVAVSVPDPEGGLATESGTSLAAPVVAAALACEANGSNPQKAVEVLIDQARDLGEPGRDSIFGFGFLPY</sequence>